<organism evidence="1 2">
    <name type="scientific">Youngiibacter multivorans</name>
    <dbReference type="NCBI Taxonomy" id="937251"/>
    <lineage>
        <taxon>Bacteria</taxon>
        <taxon>Bacillati</taxon>
        <taxon>Bacillota</taxon>
        <taxon>Clostridia</taxon>
        <taxon>Eubacteriales</taxon>
        <taxon>Clostridiaceae</taxon>
        <taxon>Youngiibacter</taxon>
    </lineage>
</organism>
<proteinExistence type="predicted"/>
<keyword evidence="2" id="KW-1185">Reference proteome</keyword>
<sequence length="124" mass="14068">MINVTEQEKIESISSLQSSIRKTEKSLSQMTEKGVSTTLVRKRLEALRTGLDILESVWNQESHHHTIDDLKSAQVILEGLLPGIVRIYEKSMLGSPQRTLLERRIKSLELAIEEIGNHLDHQKG</sequence>
<comment type="caution">
    <text evidence="1">The sequence shown here is derived from an EMBL/GenBank/DDBJ whole genome shotgun (WGS) entry which is preliminary data.</text>
</comment>
<reference evidence="1 2" key="1">
    <citation type="submission" date="2021-03" db="EMBL/GenBank/DDBJ databases">
        <title>Genomic Encyclopedia of Type Strains, Phase IV (KMG-IV): sequencing the most valuable type-strain genomes for metagenomic binning, comparative biology and taxonomic classification.</title>
        <authorList>
            <person name="Goeker M."/>
        </authorList>
    </citation>
    <scope>NUCLEOTIDE SEQUENCE [LARGE SCALE GENOMIC DNA]</scope>
    <source>
        <strain evidence="1 2">DSM 6139</strain>
    </source>
</reference>
<dbReference type="RefSeq" id="WP_209459534.1">
    <property type="nucleotide sequence ID" value="NZ_JAGGKC010000013.1"/>
</dbReference>
<protein>
    <submittedName>
        <fullName evidence="1">Uncharacterized protein</fullName>
    </submittedName>
</protein>
<dbReference type="EMBL" id="JAGGKC010000013">
    <property type="protein sequence ID" value="MBP1919330.1"/>
    <property type="molecule type" value="Genomic_DNA"/>
</dbReference>
<dbReference type="Proteomes" id="UP001519271">
    <property type="component" value="Unassembled WGS sequence"/>
</dbReference>
<gene>
    <name evidence="1" type="ORF">J2Z34_001819</name>
</gene>
<evidence type="ECO:0000313" key="1">
    <source>
        <dbReference type="EMBL" id="MBP1919330.1"/>
    </source>
</evidence>
<evidence type="ECO:0000313" key="2">
    <source>
        <dbReference type="Proteomes" id="UP001519271"/>
    </source>
</evidence>
<accession>A0ABS4G477</accession>
<name>A0ABS4G477_9CLOT</name>